<dbReference type="InterPro" id="IPR028998">
    <property type="entry name" value="RimP_C"/>
</dbReference>
<reference evidence="7" key="2">
    <citation type="submission" date="2020-09" db="EMBL/GenBank/DDBJ databases">
        <authorList>
            <person name="Sun Q."/>
            <person name="Zhou Y."/>
        </authorList>
    </citation>
    <scope>NUCLEOTIDE SEQUENCE</scope>
    <source>
        <strain evidence="7">CGMCC 1.15388</strain>
    </source>
</reference>
<dbReference type="CDD" id="cd01734">
    <property type="entry name" value="YlxS_C"/>
    <property type="match status" value="1"/>
</dbReference>
<evidence type="ECO:0000259" key="6">
    <source>
        <dbReference type="Pfam" id="PF17384"/>
    </source>
</evidence>
<keyword evidence="1 3" id="KW-0963">Cytoplasm</keyword>
<sequence length="188" mass="20646">MGVMSASPRPADDRRFPDARSAELAELVEPAVNRLGLFLEELELRPAGHRTALRVVVDYAEGSEQVDLDTLAELSEEVSEILDGEAGATLKDVPEYDLEVSTPGATRPLTLPRHFRRNVGRLLEITTADGRQLVARLEGASEQSITVSEQKPAPKKGMPVKYKDPVELDLTSITTARVQVEFSHTEDD</sequence>
<dbReference type="SUPFAM" id="SSF75420">
    <property type="entry name" value="YhbC-like, N-terminal domain"/>
    <property type="match status" value="1"/>
</dbReference>
<evidence type="ECO:0000256" key="3">
    <source>
        <dbReference type="HAMAP-Rule" id="MF_01077"/>
    </source>
</evidence>
<comment type="caution">
    <text evidence="7">The sequence shown here is derived from an EMBL/GenBank/DDBJ whole genome shotgun (WGS) entry which is preliminary data.</text>
</comment>
<evidence type="ECO:0000256" key="2">
    <source>
        <dbReference type="ARBA" id="ARBA00022517"/>
    </source>
</evidence>
<dbReference type="Proteomes" id="UP000633136">
    <property type="component" value="Unassembled WGS sequence"/>
</dbReference>
<dbReference type="Pfam" id="PF02576">
    <property type="entry name" value="RimP_N"/>
    <property type="match status" value="1"/>
</dbReference>
<protein>
    <recommendedName>
        <fullName evidence="3">Ribosome maturation factor RimP</fullName>
    </recommendedName>
</protein>
<evidence type="ECO:0000256" key="4">
    <source>
        <dbReference type="SAM" id="MobiDB-lite"/>
    </source>
</evidence>
<dbReference type="PANTHER" id="PTHR33867:SF1">
    <property type="entry name" value="RIBOSOME MATURATION FACTOR RIMP"/>
    <property type="match status" value="1"/>
</dbReference>
<evidence type="ECO:0000313" key="8">
    <source>
        <dbReference type="Proteomes" id="UP000633136"/>
    </source>
</evidence>
<comment type="subcellular location">
    <subcellularLocation>
        <location evidence="3">Cytoplasm</location>
    </subcellularLocation>
</comment>
<feature type="region of interest" description="Disordered" evidence="4">
    <location>
        <begin position="141"/>
        <end position="162"/>
    </location>
</feature>
<keyword evidence="8" id="KW-1185">Reference proteome</keyword>
<accession>A0A917EPX1</accession>
<dbReference type="Pfam" id="PF17384">
    <property type="entry name" value="DUF150_C"/>
    <property type="match status" value="1"/>
</dbReference>
<dbReference type="PANTHER" id="PTHR33867">
    <property type="entry name" value="RIBOSOME MATURATION FACTOR RIMP"/>
    <property type="match status" value="1"/>
</dbReference>
<proteinExistence type="inferred from homology"/>
<name>A0A917EPX1_9MICC</name>
<evidence type="ECO:0000259" key="5">
    <source>
        <dbReference type="Pfam" id="PF02576"/>
    </source>
</evidence>
<reference evidence="7" key="1">
    <citation type="journal article" date="2014" name="Int. J. Syst. Evol. Microbiol.">
        <title>Complete genome sequence of Corynebacterium casei LMG S-19264T (=DSM 44701T), isolated from a smear-ripened cheese.</title>
        <authorList>
            <consortium name="US DOE Joint Genome Institute (JGI-PGF)"/>
            <person name="Walter F."/>
            <person name="Albersmeier A."/>
            <person name="Kalinowski J."/>
            <person name="Ruckert C."/>
        </authorList>
    </citation>
    <scope>NUCLEOTIDE SEQUENCE</scope>
    <source>
        <strain evidence="7">CGMCC 1.15388</strain>
    </source>
</reference>
<dbReference type="EMBL" id="BMIS01000003">
    <property type="protein sequence ID" value="GGE63730.1"/>
    <property type="molecule type" value="Genomic_DNA"/>
</dbReference>
<organism evidence="7 8">
    <name type="scientific">Nesterenkonia cremea</name>
    <dbReference type="NCBI Taxonomy" id="1882340"/>
    <lineage>
        <taxon>Bacteria</taxon>
        <taxon>Bacillati</taxon>
        <taxon>Actinomycetota</taxon>
        <taxon>Actinomycetes</taxon>
        <taxon>Micrococcales</taxon>
        <taxon>Micrococcaceae</taxon>
        <taxon>Nesterenkonia</taxon>
    </lineage>
</organism>
<dbReference type="GO" id="GO:0000028">
    <property type="term" value="P:ribosomal small subunit assembly"/>
    <property type="evidence" value="ECO:0007669"/>
    <property type="project" value="TreeGrafter"/>
</dbReference>
<keyword evidence="2 3" id="KW-0690">Ribosome biogenesis</keyword>
<gene>
    <name evidence="3 7" type="primary">rimP</name>
    <name evidence="7" type="ORF">GCM10011401_08570</name>
</gene>
<dbReference type="HAMAP" id="MF_01077">
    <property type="entry name" value="RimP"/>
    <property type="match status" value="1"/>
</dbReference>
<dbReference type="InterPro" id="IPR003728">
    <property type="entry name" value="Ribosome_maturation_RimP"/>
</dbReference>
<evidence type="ECO:0000256" key="1">
    <source>
        <dbReference type="ARBA" id="ARBA00022490"/>
    </source>
</evidence>
<dbReference type="Gene3D" id="3.30.300.70">
    <property type="entry name" value="RimP-like superfamily, N-terminal"/>
    <property type="match status" value="1"/>
</dbReference>
<dbReference type="InterPro" id="IPR028989">
    <property type="entry name" value="RimP_N"/>
</dbReference>
<comment type="function">
    <text evidence="3">Required for maturation of 30S ribosomal subunits.</text>
</comment>
<feature type="domain" description="Ribosome maturation factor RimP C-terminal" evidence="6">
    <location>
        <begin position="109"/>
        <end position="182"/>
    </location>
</feature>
<evidence type="ECO:0000313" key="7">
    <source>
        <dbReference type="EMBL" id="GGE63730.1"/>
    </source>
</evidence>
<dbReference type="GO" id="GO:0006412">
    <property type="term" value="P:translation"/>
    <property type="evidence" value="ECO:0007669"/>
    <property type="project" value="TreeGrafter"/>
</dbReference>
<feature type="domain" description="Ribosome maturation factor RimP N-terminal" evidence="5">
    <location>
        <begin position="27"/>
        <end position="105"/>
    </location>
</feature>
<comment type="similarity">
    <text evidence="3">Belongs to the RimP family.</text>
</comment>
<dbReference type="GO" id="GO:0005829">
    <property type="term" value="C:cytosol"/>
    <property type="evidence" value="ECO:0007669"/>
    <property type="project" value="TreeGrafter"/>
</dbReference>
<dbReference type="InterPro" id="IPR035956">
    <property type="entry name" value="RimP_N_sf"/>
</dbReference>
<dbReference type="AlphaFoldDB" id="A0A917EPX1"/>